<dbReference type="Proteomes" id="UP000437638">
    <property type="component" value="Unassembled WGS sequence"/>
</dbReference>
<organism evidence="7 8">
    <name type="scientific">Vreelandella zhuhanensis</name>
    <dbReference type="NCBI Taxonomy" id="2684210"/>
    <lineage>
        <taxon>Bacteria</taxon>
        <taxon>Pseudomonadati</taxon>
        <taxon>Pseudomonadota</taxon>
        <taxon>Gammaproteobacteria</taxon>
        <taxon>Oceanospirillales</taxon>
        <taxon>Halomonadaceae</taxon>
        <taxon>Vreelandella</taxon>
    </lineage>
</organism>
<dbReference type="GO" id="GO:0016020">
    <property type="term" value="C:membrane"/>
    <property type="evidence" value="ECO:0007669"/>
    <property type="project" value="UniProtKB-SubCell"/>
</dbReference>
<feature type="transmembrane region" description="Helical" evidence="5">
    <location>
        <begin position="324"/>
        <end position="343"/>
    </location>
</feature>
<dbReference type="AlphaFoldDB" id="A0A7X3GZ13"/>
<keyword evidence="2 5" id="KW-0812">Transmembrane</keyword>
<dbReference type="EMBL" id="WTKP01000003">
    <property type="protein sequence ID" value="MWJ27513.1"/>
    <property type="molecule type" value="Genomic_DNA"/>
</dbReference>
<feature type="transmembrane region" description="Helical" evidence="5">
    <location>
        <begin position="76"/>
        <end position="95"/>
    </location>
</feature>
<evidence type="ECO:0000259" key="6">
    <source>
        <dbReference type="Pfam" id="PF04932"/>
    </source>
</evidence>
<dbReference type="PANTHER" id="PTHR37422">
    <property type="entry name" value="TEICHURONIC ACID BIOSYNTHESIS PROTEIN TUAE"/>
    <property type="match status" value="1"/>
</dbReference>
<feature type="transmembrane region" description="Helical" evidence="5">
    <location>
        <begin position="102"/>
        <end position="120"/>
    </location>
</feature>
<feature type="transmembrane region" description="Helical" evidence="5">
    <location>
        <begin position="191"/>
        <end position="207"/>
    </location>
</feature>
<evidence type="ECO:0000256" key="1">
    <source>
        <dbReference type="ARBA" id="ARBA00004141"/>
    </source>
</evidence>
<dbReference type="InterPro" id="IPR051533">
    <property type="entry name" value="WaaL-like"/>
</dbReference>
<feature type="transmembrane region" description="Helical" evidence="5">
    <location>
        <begin position="12"/>
        <end position="30"/>
    </location>
</feature>
<name>A0A7X3GZ13_9GAMM</name>
<feature type="transmembrane region" description="Helical" evidence="5">
    <location>
        <begin position="51"/>
        <end position="70"/>
    </location>
</feature>
<evidence type="ECO:0000256" key="4">
    <source>
        <dbReference type="ARBA" id="ARBA00023136"/>
    </source>
</evidence>
<keyword evidence="8" id="KW-1185">Reference proteome</keyword>
<reference evidence="7 8" key="1">
    <citation type="submission" date="2019-12" db="EMBL/GenBank/DDBJ databases">
        <title>Halomonas rutogse sp. nov. isolated from two lakes on Tibetan Plateau.</title>
        <authorList>
            <person name="Gao P."/>
        </authorList>
    </citation>
    <scope>NUCLEOTIDE SEQUENCE [LARGE SCALE GENOMIC DNA]</scope>
    <source>
        <strain evidence="7 8">ZH2S</strain>
    </source>
</reference>
<keyword evidence="7" id="KW-0436">Ligase</keyword>
<evidence type="ECO:0000256" key="2">
    <source>
        <dbReference type="ARBA" id="ARBA00022692"/>
    </source>
</evidence>
<evidence type="ECO:0000256" key="3">
    <source>
        <dbReference type="ARBA" id="ARBA00022989"/>
    </source>
</evidence>
<evidence type="ECO:0000256" key="5">
    <source>
        <dbReference type="SAM" id="Phobius"/>
    </source>
</evidence>
<dbReference type="Pfam" id="PF04932">
    <property type="entry name" value="Wzy_C"/>
    <property type="match status" value="1"/>
</dbReference>
<feature type="domain" description="O-antigen ligase-related" evidence="6">
    <location>
        <begin position="184"/>
        <end position="331"/>
    </location>
</feature>
<proteinExistence type="predicted"/>
<accession>A0A7X3GZ13</accession>
<dbReference type="GO" id="GO:0016874">
    <property type="term" value="F:ligase activity"/>
    <property type="evidence" value="ECO:0007669"/>
    <property type="project" value="UniProtKB-KW"/>
</dbReference>
<feature type="transmembrane region" description="Helical" evidence="5">
    <location>
        <begin position="140"/>
        <end position="160"/>
    </location>
</feature>
<evidence type="ECO:0000313" key="8">
    <source>
        <dbReference type="Proteomes" id="UP000437638"/>
    </source>
</evidence>
<feature type="transmembrane region" description="Helical" evidence="5">
    <location>
        <begin position="355"/>
        <end position="372"/>
    </location>
</feature>
<protein>
    <submittedName>
        <fullName evidence="7">Ligase</fullName>
    </submittedName>
</protein>
<dbReference type="PANTHER" id="PTHR37422:SF23">
    <property type="entry name" value="TEICHURONIC ACID BIOSYNTHESIS PROTEIN TUAE"/>
    <property type="match status" value="1"/>
</dbReference>
<keyword evidence="4 5" id="KW-0472">Membrane</keyword>
<comment type="subcellular location">
    <subcellularLocation>
        <location evidence="1">Membrane</location>
        <topology evidence="1">Multi-pass membrane protein</topology>
    </subcellularLocation>
</comment>
<evidence type="ECO:0000313" key="7">
    <source>
        <dbReference type="EMBL" id="MWJ27513.1"/>
    </source>
</evidence>
<sequence>MQAVAITTLPLLVPLGYWLGLAITLSWGVLAWNKRRARHYLKQSRGRGDGLLLVLLLGVGVVELAAGAWHDSLRQALPLAGAAWLAALALLMVRAAPPRPSAWWAGLALGGVGVGGWAAWQKLVEGLTRATGHPPLHSIFFGNLALLSALLCLAGLGWAWQQRTRRFFWVALLLSGAAGGGLASAFSGTRGGWLALPLVIGVFYRGYARRWRAVWRWLALSAVLALIMAVYATPQSGVEKRVDKAVAEVRRYIESADYGSSVGARLEMYRGALLLIRERPLVGYGHQGYQPAMQVLEEQGVLSPGLGNYWHAHNDLLDAWVRRGLPGFLIMLALYLVPLWHFLPGLRAENPVQRSFAVAGVLLPVAFMSFGLSYSFFAYPAGIAVYAAWLIFLWVQVPGKVPQDSRHVFSNQKPDGPLVDADASDGGNLCYRMDDPPAGPLSPG</sequence>
<comment type="caution">
    <text evidence="7">The sequence shown here is derived from an EMBL/GenBank/DDBJ whole genome shotgun (WGS) entry which is preliminary data.</text>
</comment>
<keyword evidence="3 5" id="KW-1133">Transmembrane helix</keyword>
<gene>
    <name evidence="7" type="ORF">GPM19_04700</name>
</gene>
<dbReference type="InterPro" id="IPR007016">
    <property type="entry name" value="O-antigen_ligase-rel_domated"/>
</dbReference>
<dbReference type="RefSeq" id="WP_160417736.1">
    <property type="nucleotide sequence ID" value="NZ_WTKP01000003.1"/>
</dbReference>
<feature type="transmembrane region" description="Helical" evidence="5">
    <location>
        <begin position="378"/>
        <end position="397"/>
    </location>
</feature>
<feature type="transmembrane region" description="Helical" evidence="5">
    <location>
        <begin position="167"/>
        <end position="185"/>
    </location>
</feature>
<feature type="transmembrane region" description="Helical" evidence="5">
    <location>
        <begin position="214"/>
        <end position="232"/>
    </location>
</feature>